<dbReference type="InterPro" id="IPR004198">
    <property type="entry name" value="Znf_C5HC2"/>
</dbReference>
<dbReference type="Gene3D" id="2.60.120.650">
    <property type="entry name" value="Cupin"/>
    <property type="match status" value="1"/>
</dbReference>
<dbReference type="PANTHER" id="PTHR10694">
    <property type="entry name" value="LYSINE-SPECIFIC DEMETHYLASE"/>
    <property type="match status" value="1"/>
</dbReference>
<feature type="domain" description="JmjC" evidence="7">
    <location>
        <begin position="298"/>
        <end position="464"/>
    </location>
</feature>
<dbReference type="SMART" id="SM00558">
    <property type="entry name" value="JmjC"/>
    <property type="match status" value="1"/>
</dbReference>
<dbReference type="PROSITE" id="PS51543">
    <property type="entry name" value="FYRC"/>
    <property type="match status" value="1"/>
</dbReference>
<dbReference type="Pfam" id="PF05965">
    <property type="entry name" value="FYRC"/>
    <property type="match status" value="1"/>
</dbReference>
<proteinExistence type="predicted"/>
<comment type="subcellular location">
    <subcellularLocation>
        <location evidence="1">Nucleus</location>
    </subcellularLocation>
</comment>
<feature type="region of interest" description="Disordered" evidence="5">
    <location>
        <begin position="47"/>
        <end position="72"/>
    </location>
</feature>
<dbReference type="Pfam" id="PF05964">
    <property type="entry name" value="FYRN"/>
    <property type="match status" value="1"/>
</dbReference>
<evidence type="ECO:0000259" key="7">
    <source>
        <dbReference type="PROSITE" id="PS51184"/>
    </source>
</evidence>
<dbReference type="PROSITE" id="PS51184">
    <property type="entry name" value="JMJC"/>
    <property type="match status" value="1"/>
</dbReference>
<dbReference type="Proteomes" id="UP000631114">
    <property type="component" value="Unassembled WGS sequence"/>
</dbReference>
<keyword evidence="2" id="KW-0560">Oxidoreductase</keyword>
<reference evidence="8 9" key="1">
    <citation type="submission" date="2020-10" db="EMBL/GenBank/DDBJ databases">
        <title>The Coptis chinensis genome and diversification of protoberbering-type alkaloids.</title>
        <authorList>
            <person name="Wang B."/>
            <person name="Shu S."/>
            <person name="Song C."/>
            <person name="Liu Y."/>
        </authorList>
    </citation>
    <scope>NUCLEOTIDE SEQUENCE [LARGE SCALE GENOMIC DNA]</scope>
    <source>
        <strain evidence="8">HL-2020</strain>
        <tissue evidence="8">Leaf</tissue>
    </source>
</reference>
<organism evidence="8 9">
    <name type="scientific">Coptis chinensis</name>
    <dbReference type="NCBI Taxonomy" id="261450"/>
    <lineage>
        <taxon>Eukaryota</taxon>
        <taxon>Viridiplantae</taxon>
        <taxon>Streptophyta</taxon>
        <taxon>Embryophyta</taxon>
        <taxon>Tracheophyta</taxon>
        <taxon>Spermatophyta</taxon>
        <taxon>Magnoliopsida</taxon>
        <taxon>Ranunculales</taxon>
        <taxon>Ranunculaceae</taxon>
        <taxon>Coptidoideae</taxon>
        <taxon>Coptis</taxon>
    </lineage>
</organism>
<dbReference type="InterPro" id="IPR003888">
    <property type="entry name" value="FYrich_N"/>
</dbReference>
<dbReference type="GO" id="GO:0034647">
    <property type="term" value="F:histone H3K4me/H3K4me2/H3K4me3 demethylase activity"/>
    <property type="evidence" value="ECO:0007669"/>
    <property type="project" value="TreeGrafter"/>
</dbReference>
<dbReference type="Pfam" id="PF02928">
    <property type="entry name" value="zf-C5HC2"/>
    <property type="match status" value="1"/>
</dbReference>
<gene>
    <name evidence="8" type="ORF">IFM89_028769</name>
</gene>
<keyword evidence="3" id="KW-0408">Iron</keyword>
<accession>A0A835GZY5</accession>
<evidence type="ECO:0000259" key="6">
    <source>
        <dbReference type="PROSITE" id="PS51183"/>
    </source>
</evidence>
<dbReference type="PROSITE" id="PS51542">
    <property type="entry name" value="FYRN"/>
    <property type="match status" value="1"/>
</dbReference>
<comment type="caution">
    <text evidence="8">The sequence shown here is derived from an EMBL/GenBank/DDBJ whole genome shotgun (WGS) entry which is preliminary data.</text>
</comment>
<evidence type="ECO:0000313" key="8">
    <source>
        <dbReference type="EMBL" id="KAF9589834.1"/>
    </source>
</evidence>
<dbReference type="GO" id="GO:0000785">
    <property type="term" value="C:chromatin"/>
    <property type="evidence" value="ECO:0007669"/>
    <property type="project" value="TreeGrafter"/>
</dbReference>
<dbReference type="SUPFAM" id="SSF51197">
    <property type="entry name" value="Clavaminate synthase-like"/>
    <property type="match status" value="1"/>
</dbReference>
<dbReference type="InterPro" id="IPR003349">
    <property type="entry name" value="JmjN"/>
</dbReference>
<dbReference type="InterPro" id="IPR003347">
    <property type="entry name" value="JmjC_dom"/>
</dbReference>
<evidence type="ECO:0000256" key="4">
    <source>
        <dbReference type="ARBA" id="ARBA00023242"/>
    </source>
</evidence>
<dbReference type="SMART" id="SM00545">
    <property type="entry name" value="JmjN"/>
    <property type="match status" value="1"/>
</dbReference>
<dbReference type="Gene3D" id="3.30.160.360">
    <property type="match status" value="1"/>
</dbReference>
<dbReference type="Pfam" id="PF02375">
    <property type="entry name" value="JmjN"/>
    <property type="match status" value="1"/>
</dbReference>
<evidence type="ECO:0000256" key="1">
    <source>
        <dbReference type="ARBA" id="ARBA00004123"/>
    </source>
</evidence>
<feature type="compositionally biased region" description="Polar residues" evidence="5">
    <location>
        <begin position="47"/>
        <end position="66"/>
    </location>
</feature>
<protein>
    <submittedName>
        <fullName evidence="8">Uncharacterized protein</fullName>
    </submittedName>
</protein>
<dbReference type="PANTHER" id="PTHR10694:SF105">
    <property type="entry name" value="LYSINE-SPECIFIC DEMETHYLASE JMJ14"/>
    <property type="match status" value="1"/>
</dbReference>
<sequence length="1124" mass="126698">MKELVAMLVRFIVDRIFHALGLTLFTEEQPKNFLTVVVNLERDATSTDVMEATTSPQPSEVEAESTSSDKSKSRQLCKRKSCTSYGKVDVSDNESGCEKSMQTSARWHPEEACRPTISEAPVFYPTEEEFKDTLGYIAKIRQEAEPYGICRIVPPPSWKPPCLLKEKNIWQRAKFSTRVQQVDKLQNRESMKKKSRDEKFGFHSGPDFTLSDFQRYANDFKECYFGIQDRMDDTKPTSVEPRKSGIPSIEDIEGEYWRIVEKPSEEVEVYYGADLETGIFGSGFPKASCLVNKCDLDQYVTSGWNLNNFPRLQGSLLSFEREDISGVLVPWLYFGMCFSSFCWHVEDHHLYSLNFLHCGDPKLWYGVPEGHAEHLENAMKKNLPDLFEEQPDLLHELVTQLSPSILRSEGVPVYRVVQHSGEFVLTFPRAYHSGFNCGFNCAEAVNVAPVDWLSHGQSAVELYSEQCRKTSLSHDKLLFEAAQKAVRALWEILHLKKENSGNLNWKSVCGKDGMLTAAVKTRVMAEQERMDCLPLPILLHARKMEQDFDSTQERECFQCFYDLHLSASVCSCSSKRFACLKHAKLLCSCEPGQKFFLFRYSMDELNTLVEALEGNVDALKLWVPEDLKLVVTTHNDAGVRKLSKDNPMSGSKCLEITNNSSDSLQSEDIHESGKPCHSVHNSSEVIQSTWESRPQSFCSPDAKTVEEKGTSNGLLSTMKDECEMGKDHFIDLNFKVELDGHGSTVQDTLDNCKNKSIIVDEICVLVDNKPGTMRLDNLSSIQSLPIQFGPYTDFADSNNHVPEIFFPVPSDGSHQSCSRDNGYPGTSRGTKLFGFDLLNPSPTSSAHLTGAVKFEKLNMKLCLSGPSQKLDMHVEPLNIGEVVPGKLWGCKQAIFPKGFRSRVRFLSALNPSQTCYYVSEILDAGLLGPVFKVTVEDLPNETFTDVSAQKCWEMVVDRLNKEISKHQSPALKPLQSVNGLEMFGFFSPSIVQAIEALDPYHQCLEYWNQHLSLRGDNTNTAANSGSACVTTRDGDRMPIQPTWALERTSQDAFTQVLMKKDLERSRRGVQLGDNVQNVLGGLFKKANLQELKAMQSILCSEYRSNDWTLAYTTLTEEIQKNKNK</sequence>
<dbReference type="FunFam" id="2.60.120.650:FF:000015">
    <property type="entry name" value="putative lysine-specific demethylase JMJ16"/>
    <property type="match status" value="1"/>
</dbReference>
<evidence type="ECO:0000256" key="5">
    <source>
        <dbReference type="SAM" id="MobiDB-lite"/>
    </source>
</evidence>
<dbReference type="GO" id="GO:0005634">
    <property type="term" value="C:nucleus"/>
    <property type="evidence" value="ECO:0007669"/>
    <property type="project" value="UniProtKB-SubCell"/>
</dbReference>
<name>A0A835GZY5_9MAGN</name>
<dbReference type="OrthoDB" id="1678912at2759"/>
<keyword evidence="4" id="KW-0539">Nucleus</keyword>
<dbReference type="GO" id="GO:0010468">
    <property type="term" value="P:regulation of gene expression"/>
    <property type="evidence" value="ECO:0007669"/>
    <property type="project" value="TreeGrafter"/>
</dbReference>
<evidence type="ECO:0000256" key="3">
    <source>
        <dbReference type="ARBA" id="ARBA00023004"/>
    </source>
</evidence>
<dbReference type="InterPro" id="IPR003889">
    <property type="entry name" value="FYrich_C"/>
</dbReference>
<feature type="domain" description="JmjN" evidence="6">
    <location>
        <begin position="120"/>
        <end position="161"/>
    </location>
</feature>
<evidence type="ECO:0000256" key="2">
    <source>
        <dbReference type="ARBA" id="ARBA00023002"/>
    </source>
</evidence>
<dbReference type="PROSITE" id="PS51183">
    <property type="entry name" value="JMJN"/>
    <property type="match status" value="1"/>
</dbReference>
<dbReference type="EMBL" id="JADFTS010000009">
    <property type="protein sequence ID" value="KAF9589834.1"/>
    <property type="molecule type" value="Genomic_DNA"/>
</dbReference>
<dbReference type="Pfam" id="PF02373">
    <property type="entry name" value="JmjC"/>
    <property type="match status" value="1"/>
</dbReference>
<dbReference type="AlphaFoldDB" id="A0A835GZY5"/>
<evidence type="ECO:0000313" key="9">
    <source>
        <dbReference type="Proteomes" id="UP000631114"/>
    </source>
</evidence>
<keyword evidence="9" id="KW-1185">Reference proteome</keyword>
<dbReference type="SMART" id="SM00542">
    <property type="entry name" value="FYRC"/>
    <property type="match status" value="1"/>
</dbReference>
<dbReference type="SMART" id="SM00541">
    <property type="entry name" value="FYRN"/>
    <property type="match status" value="1"/>
</dbReference>